<keyword evidence="2" id="KW-0862">Zinc</keyword>
<accession>A0A813P0M4</accession>
<keyword evidence="1 3" id="KW-0863">Zinc-finger</keyword>
<dbReference type="Proteomes" id="UP000663879">
    <property type="component" value="Unassembled WGS sequence"/>
</dbReference>
<sequence length="137" mass="15587">MDSILKLLTCPVCIDYCKQAVQCSKCSNLFCKSCSDGLRDRKCALCREVTNFESSIFARRLINNIIVECKFCKVSTTIGDLNIHVQKCKQIPIICKICNDKCVSGQYLNHLSSKHLDEVIDKLNQINLIFEKPLPNR</sequence>
<keyword evidence="6" id="KW-1185">Reference proteome</keyword>
<name>A0A813P0M4_9BILA</name>
<protein>
    <recommendedName>
        <fullName evidence="4">RING-type domain-containing protein</fullName>
    </recommendedName>
</protein>
<evidence type="ECO:0000313" key="6">
    <source>
        <dbReference type="Proteomes" id="UP000663879"/>
    </source>
</evidence>
<dbReference type="SUPFAM" id="SSF49599">
    <property type="entry name" value="TRAF domain-like"/>
    <property type="match status" value="1"/>
</dbReference>
<dbReference type="EMBL" id="CAJNOC010000318">
    <property type="protein sequence ID" value="CAF0744156.1"/>
    <property type="molecule type" value="Genomic_DNA"/>
</dbReference>
<gene>
    <name evidence="5" type="ORF">OXX778_LOCUS3556</name>
</gene>
<reference evidence="5" key="1">
    <citation type="submission" date="2021-02" db="EMBL/GenBank/DDBJ databases">
        <authorList>
            <person name="Nowell W R."/>
        </authorList>
    </citation>
    <scope>NUCLEOTIDE SEQUENCE</scope>
    <source>
        <strain evidence="5">Ploen Becks lab</strain>
    </source>
</reference>
<dbReference type="OrthoDB" id="9972365at2759"/>
<evidence type="ECO:0000256" key="2">
    <source>
        <dbReference type="ARBA" id="ARBA00022833"/>
    </source>
</evidence>
<evidence type="ECO:0000259" key="4">
    <source>
        <dbReference type="PROSITE" id="PS50089"/>
    </source>
</evidence>
<keyword evidence="1 3" id="KW-0479">Metal-binding</keyword>
<dbReference type="InterPro" id="IPR013083">
    <property type="entry name" value="Znf_RING/FYVE/PHD"/>
</dbReference>
<feature type="domain" description="RING-type" evidence="4">
    <location>
        <begin position="10"/>
        <end position="47"/>
    </location>
</feature>
<dbReference type="SUPFAM" id="SSF57850">
    <property type="entry name" value="RING/U-box"/>
    <property type="match status" value="1"/>
</dbReference>
<dbReference type="GO" id="GO:0008270">
    <property type="term" value="F:zinc ion binding"/>
    <property type="evidence" value="ECO:0007669"/>
    <property type="project" value="UniProtKB-KW"/>
</dbReference>
<evidence type="ECO:0000313" key="5">
    <source>
        <dbReference type="EMBL" id="CAF0744156.1"/>
    </source>
</evidence>
<organism evidence="5 6">
    <name type="scientific">Brachionus calyciflorus</name>
    <dbReference type="NCBI Taxonomy" id="104777"/>
    <lineage>
        <taxon>Eukaryota</taxon>
        <taxon>Metazoa</taxon>
        <taxon>Spiralia</taxon>
        <taxon>Gnathifera</taxon>
        <taxon>Rotifera</taxon>
        <taxon>Eurotatoria</taxon>
        <taxon>Monogononta</taxon>
        <taxon>Pseudotrocha</taxon>
        <taxon>Ploima</taxon>
        <taxon>Brachionidae</taxon>
        <taxon>Brachionus</taxon>
    </lineage>
</organism>
<dbReference type="Gene3D" id="3.30.40.10">
    <property type="entry name" value="Zinc/RING finger domain, C3HC4 (zinc finger)"/>
    <property type="match status" value="2"/>
</dbReference>
<evidence type="ECO:0000256" key="1">
    <source>
        <dbReference type="ARBA" id="ARBA00022771"/>
    </source>
</evidence>
<dbReference type="PROSITE" id="PS50089">
    <property type="entry name" value="ZF_RING_2"/>
    <property type="match status" value="1"/>
</dbReference>
<evidence type="ECO:0000256" key="3">
    <source>
        <dbReference type="PROSITE-ProRule" id="PRU00175"/>
    </source>
</evidence>
<dbReference type="InterPro" id="IPR001841">
    <property type="entry name" value="Znf_RING"/>
</dbReference>
<comment type="caution">
    <text evidence="5">The sequence shown here is derived from an EMBL/GenBank/DDBJ whole genome shotgun (WGS) entry which is preliminary data.</text>
</comment>
<proteinExistence type="predicted"/>
<dbReference type="AlphaFoldDB" id="A0A813P0M4"/>